<comment type="caution">
    <text evidence="4">The sequence shown here is derived from an EMBL/GenBank/DDBJ whole genome shotgun (WGS) entry which is preliminary data.</text>
</comment>
<keyword evidence="2" id="KW-1133">Transmembrane helix</keyword>
<gene>
    <name evidence="4" type="ORF">BDP27DRAFT_1292397</name>
</gene>
<dbReference type="InterPro" id="IPR038967">
    <property type="entry name" value="Dsc4-like"/>
</dbReference>
<dbReference type="OrthoDB" id="5428737at2759"/>
<evidence type="ECO:0000313" key="4">
    <source>
        <dbReference type="EMBL" id="KAF9070622.1"/>
    </source>
</evidence>
<keyword evidence="2" id="KW-0472">Membrane</keyword>
<dbReference type="Pfam" id="PF08508">
    <property type="entry name" value="DUF1746"/>
    <property type="match status" value="1"/>
</dbReference>
<keyword evidence="5" id="KW-1185">Reference proteome</keyword>
<dbReference type="GO" id="GO:0044695">
    <property type="term" value="C:Dsc E3 ubiquitin ligase complex"/>
    <property type="evidence" value="ECO:0007669"/>
    <property type="project" value="InterPro"/>
</dbReference>
<dbReference type="PANTHER" id="PTHR39405:SF1">
    <property type="entry name" value="DSC E3 UBIQUITIN LIGASE COMPLEX SUBUNIT 4"/>
    <property type="match status" value="1"/>
</dbReference>
<feature type="domain" description="DUF1746" evidence="3">
    <location>
        <begin position="16"/>
        <end position="117"/>
    </location>
</feature>
<feature type="region of interest" description="Disordered" evidence="1">
    <location>
        <begin position="208"/>
        <end position="233"/>
    </location>
</feature>
<evidence type="ECO:0000259" key="3">
    <source>
        <dbReference type="Pfam" id="PF08508"/>
    </source>
</evidence>
<accession>A0A9P5U962</accession>
<protein>
    <recommendedName>
        <fullName evidence="3">DUF1746 domain-containing protein</fullName>
    </recommendedName>
</protein>
<name>A0A9P5U962_9AGAR</name>
<dbReference type="InterPro" id="IPR013715">
    <property type="entry name" value="DUF1746"/>
</dbReference>
<dbReference type="AlphaFoldDB" id="A0A9P5U962"/>
<feature type="transmembrane region" description="Helical" evidence="2">
    <location>
        <begin position="12"/>
        <end position="30"/>
    </location>
</feature>
<evidence type="ECO:0000256" key="1">
    <source>
        <dbReference type="SAM" id="MobiDB-lite"/>
    </source>
</evidence>
<evidence type="ECO:0000256" key="2">
    <source>
        <dbReference type="SAM" id="Phobius"/>
    </source>
</evidence>
<proteinExistence type="predicted"/>
<dbReference type="GO" id="GO:0005783">
    <property type="term" value="C:endoplasmic reticulum"/>
    <property type="evidence" value="ECO:0007669"/>
    <property type="project" value="TreeGrafter"/>
</dbReference>
<evidence type="ECO:0000313" key="5">
    <source>
        <dbReference type="Proteomes" id="UP000772434"/>
    </source>
</evidence>
<organism evidence="4 5">
    <name type="scientific">Rhodocollybia butyracea</name>
    <dbReference type="NCBI Taxonomy" id="206335"/>
    <lineage>
        <taxon>Eukaryota</taxon>
        <taxon>Fungi</taxon>
        <taxon>Dikarya</taxon>
        <taxon>Basidiomycota</taxon>
        <taxon>Agaricomycotina</taxon>
        <taxon>Agaricomycetes</taxon>
        <taxon>Agaricomycetidae</taxon>
        <taxon>Agaricales</taxon>
        <taxon>Marasmiineae</taxon>
        <taxon>Omphalotaceae</taxon>
        <taxon>Rhodocollybia</taxon>
    </lineage>
</organism>
<keyword evidence="2" id="KW-0812">Transmembrane</keyword>
<dbReference type="EMBL" id="JADNRY010000039">
    <property type="protein sequence ID" value="KAF9070622.1"/>
    <property type="molecule type" value="Genomic_DNA"/>
</dbReference>
<reference evidence="4" key="1">
    <citation type="submission" date="2020-11" db="EMBL/GenBank/DDBJ databases">
        <authorList>
            <consortium name="DOE Joint Genome Institute"/>
            <person name="Ahrendt S."/>
            <person name="Riley R."/>
            <person name="Andreopoulos W."/>
            <person name="Labutti K."/>
            <person name="Pangilinan J."/>
            <person name="Ruiz-Duenas F.J."/>
            <person name="Barrasa J.M."/>
            <person name="Sanchez-Garcia M."/>
            <person name="Camarero S."/>
            <person name="Miyauchi S."/>
            <person name="Serrano A."/>
            <person name="Linde D."/>
            <person name="Babiker R."/>
            <person name="Drula E."/>
            <person name="Ayuso-Fernandez I."/>
            <person name="Pacheco R."/>
            <person name="Padilla G."/>
            <person name="Ferreira P."/>
            <person name="Barriuso J."/>
            <person name="Kellner H."/>
            <person name="Castanera R."/>
            <person name="Alfaro M."/>
            <person name="Ramirez L."/>
            <person name="Pisabarro A.G."/>
            <person name="Kuo A."/>
            <person name="Tritt A."/>
            <person name="Lipzen A."/>
            <person name="He G."/>
            <person name="Yan M."/>
            <person name="Ng V."/>
            <person name="Cullen D."/>
            <person name="Martin F."/>
            <person name="Rosso M.-N."/>
            <person name="Henrissat B."/>
            <person name="Hibbett D."/>
            <person name="Martinez A.T."/>
            <person name="Grigoriev I.V."/>
        </authorList>
    </citation>
    <scope>NUCLEOTIDE SEQUENCE</scope>
    <source>
        <strain evidence="4">AH 40177</strain>
    </source>
</reference>
<dbReference type="PANTHER" id="PTHR39405">
    <property type="entry name" value="DSC E3 UBIQUITIN LIGASE COMPLEX SUBUNIT 4"/>
    <property type="match status" value="1"/>
</dbReference>
<dbReference type="GO" id="GO:0032933">
    <property type="term" value="P:SREBP signaling pathway"/>
    <property type="evidence" value="ECO:0007669"/>
    <property type="project" value="InterPro"/>
</dbReference>
<dbReference type="Proteomes" id="UP000772434">
    <property type="component" value="Unassembled WGS sequence"/>
</dbReference>
<sequence>MPRRYYAQRKHIIHALDALLYQLFCLSFYLSPSLLNMFLRLSSQLVCSTTRELSPTFSLRHFFFFPLFSNSFSVWNHASTGPGEGRAVILDFVGLAYAPSKFQLLFLDFTIIFFQLLLCSISFEIHTTVSSAAETTDTLLPTSPASLETHQKSAMEPQYILDVRFSSILTRLRTNTPPVSRSNSEIPFPNTTSSAWPIPMSLFMRTMGRPRQPAAAPSEDEDTRTVPGGRTDT</sequence>